<dbReference type="GeneTree" id="ENSGT00940000159034"/>
<reference evidence="2" key="1">
    <citation type="submission" date="2025-08" db="UniProtKB">
        <authorList>
            <consortium name="Ensembl"/>
        </authorList>
    </citation>
    <scope>IDENTIFICATION</scope>
</reference>
<dbReference type="STRING" id="28743.ENSCVAP00000008301"/>
<comment type="subcellular location">
    <subcellularLocation>
        <location evidence="1">Cell membrane</location>
        <topology evidence="1">Multi-pass membrane protein</topology>
    </subcellularLocation>
</comment>
<sequence length="351" mass="39474">DELLDAVGNKGKSHLAIVQRVNNEGEGDPFYEVLGIVTLEDVIEEIIKSEILDETDLYTDNKTKKKITHRERKQDFSAFKPTDNEMKVKISPQLLLATLRFLATEVEPFSPVQMSEKILLRLLKHPNVIQELKYDENNKRAVEHYLFHRNKPVDYFILILQGRVEVEAGKEGMKFEAGPFSFYGMMALTVSPGKISKVENKSPPRSFGLNHSDSLNRSDRIEAITPTLGSSNNQLNSFLHIYVPDYSVRARSDLQYIKVTRQQYQNAVMASRMDKTPQSTDSEFTKIELTLTELHDGVEIPALVTTTASTTTTSPAVALAMGNETSHLLNQQQNCVGLSRSNHSAHNEGPI</sequence>
<comment type="similarity">
    <text evidence="1">Belongs to the ACDP family.</text>
</comment>
<name>A0A3Q2CRM1_CYPVA</name>
<dbReference type="PANTHER" id="PTHR12064:SF22">
    <property type="entry name" value="METAL TRANSPORTER CNNM2"/>
    <property type="match status" value="1"/>
</dbReference>
<dbReference type="Proteomes" id="UP000265020">
    <property type="component" value="Unassembled WGS sequence"/>
</dbReference>
<keyword evidence="3" id="KW-1185">Reference proteome</keyword>
<reference evidence="2" key="2">
    <citation type="submission" date="2025-09" db="UniProtKB">
        <authorList>
            <consortium name="Ensembl"/>
        </authorList>
    </citation>
    <scope>IDENTIFICATION</scope>
</reference>
<dbReference type="GO" id="GO:0015095">
    <property type="term" value="F:magnesium ion transmembrane transporter activity"/>
    <property type="evidence" value="ECO:0007669"/>
    <property type="project" value="TreeGrafter"/>
</dbReference>
<evidence type="ECO:0000313" key="3">
    <source>
        <dbReference type="Proteomes" id="UP000265020"/>
    </source>
</evidence>
<dbReference type="GO" id="GO:0010960">
    <property type="term" value="P:magnesium ion homeostasis"/>
    <property type="evidence" value="ECO:0007669"/>
    <property type="project" value="InterPro"/>
</dbReference>
<protein>
    <recommendedName>
        <fullName evidence="1">Metal transporter</fullName>
    </recommendedName>
</protein>
<proteinExistence type="inferred from homology"/>
<dbReference type="SUPFAM" id="SSF51206">
    <property type="entry name" value="cAMP-binding domain-like"/>
    <property type="match status" value="1"/>
</dbReference>
<evidence type="ECO:0000256" key="1">
    <source>
        <dbReference type="RuleBase" id="RU369091"/>
    </source>
</evidence>
<dbReference type="Gene3D" id="3.10.580.10">
    <property type="entry name" value="CBS-domain"/>
    <property type="match status" value="1"/>
</dbReference>
<dbReference type="OMA" id="FEICTNP"/>
<dbReference type="Ensembl" id="ENSCVAT00000001860.1">
    <property type="protein sequence ID" value="ENSCVAP00000008301.1"/>
    <property type="gene ID" value="ENSCVAG00000010102.1"/>
</dbReference>
<dbReference type="AlphaFoldDB" id="A0A3Q2CRM1"/>
<dbReference type="Pfam" id="PF25562">
    <property type="entry name" value="CNBH_CNNM2_C"/>
    <property type="match status" value="1"/>
</dbReference>
<dbReference type="InterPro" id="IPR018490">
    <property type="entry name" value="cNMP-bd_dom_sf"/>
</dbReference>
<organism evidence="2 3">
    <name type="scientific">Cyprinodon variegatus</name>
    <name type="common">Sheepshead minnow</name>
    <dbReference type="NCBI Taxonomy" id="28743"/>
    <lineage>
        <taxon>Eukaryota</taxon>
        <taxon>Metazoa</taxon>
        <taxon>Chordata</taxon>
        <taxon>Craniata</taxon>
        <taxon>Vertebrata</taxon>
        <taxon>Euteleostomi</taxon>
        <taxon>Actinopterygii</taxon>
        <taxon>Neopterygii</taxon>
        <taxon>Teleostei</taxon>
        <taxon>Neoteleostei</taxon>
        <taxon>Acanthomorphata</taxon>
        <taxon>Ovalentaria</taxon>
        <taxon>Atherinomorphae</taxon>
        <taxon>Cyprinodontiformes</taxon>
        <taxon>Cyprinodontidae</taxon>
        <taxon>Cyprinodon</taxon>
    </lineage>
</organism>
<dbReference type="InterPro" id="IPR014710">
    <property type="entry name" value="RmlC-like_jellyroll"/>
</dbReference>
<dbReference type="GO" id="GO:0005886">
    <property type="term" value="C:plasma membrane"/>
    <property type="evidence" value="ECO:0007669"/>
    <property type="project" value="UniProtKB-SubCell"/>
</dbReference>
<comment type="function">
    <text evidence="1">Metal transporter.</text>
</comment>
<dbReference type="Gene3D" id="2.60.120.10">
    <property type="entry name" value="Jelly Rolls"/>
    <property type="match status" value="1"/>
</dbReference>
<dbReference type="PANTHER" id="PTHR12064">
    <property type="entry name" value="METAL TRANSPORTER CNNM"/>
    <property type="match status" value="1"/>
</dbReference>
<dbReference type="InterPro" id="IPR046342">
    <property type="entry name" value="CBS_dom_sf"/>
</dbReference>
<accession>A0A3Q2CRM1</accession>
<evidence type="ECO:0000313" key="2">
    <source>
        <dbReference type="Ensembl" id="ENSCVAP00000008301.1"/>
    </source>
</evidence>
<dbReference type="InterPro" id="IPR045095">
    <property type="entry name" value="ACDP"/>
</dbReference>